<sequence length="88" mass="9236">AALAPGDGRFTNTVEVDARSVDGTVVQPVHATCVIDVGVVEDECGPTGCGIWQPPNWQFQHAGYQPDVMNCELLTCTGCEGTESCLAP</sequence>
<proteinExistence type="predicted"/>
<dbReference type="EMBL" id="JARFPK010000004">
    <property type="protein sequence ID" value="MDF0589895.1"/>
    <property type="molecule type" value="Genomic_DNA"/>
</dbReference>
<accession>A0ABT5X5D5</accession>
<comment type="caution">
    <text evidence="1">The sequence shown here is derived from an EMBL/GenBank/DDBJ whole genome shotgun (WGS) entry which is preliminary data.</text>
</comment>
<dbReference type="Proteomes" id="UP001220010">
    <property type="component" value="Unassembled WGS sequence"/>
</dbReference>
<evidence type="ECO:0000313" key="2">
    <source>
        <dbReference type="Proteomes" id="UP001220010"/>
    </source>
</evidence>
<feature type="non-terminal residue" evidence="1">
    <location>
        <position position="1"/>
    </location>
</feature>
<organism evidence="1 2">
    <name type="scientific">Candidatus Methanocrinis natronophilus</name>
    <dbReference type="NCBI Taxonomy" id="3033396"/>
    <lineage>
        <taxon>Archaea</taxon>
        <taxon>Methanobacteriati</taxon>
        <taxon>Methanobacteriota</taxon>
        <taxon>Stenosarchaea group</taxon>
        <taxon>Methanomicrobia</taxon>
        <taxon>Methanotrichales</taxon>
        <taxon>Methanotrichaceae</taxon>
        <taxon>Methanocrinis</taxon>
    </lineage>
</organism>
<protein>
    <submittedName>
        <fullName evidence="1">Uncharacterized protein</fullName>
    </submittedName>
</protein>
<reference evidence="1 2" key="1">
    <citation type="submission" date="2023-03" db="EMBL/GenBank/DDBJ databases">
        <title>WGS of Methanotrichaceae archaeon Mx.</title>
        <authorList>
            <person name="Sorokin D.Y."/>
            <person name="Merkel A.Y."/>
        </authorList>
    </citation>
    <scope>NUCLEOTIDE SEQUENCE [LARGE SCALE GENOMIC DNA]</scope>
    <source>
        <strain evidence="1 2">Mx</strain>
    </source>
</reference>
<keyword evidence="2" id="KW-1185">Reference proteome</keyword>
<evidence type="ECO:0000313" key="1">
    <source>
        <dbReference type="EMBL" id="MDF0589895.1"/>
    </source>
</evidence>
<gene>
    <name evidence="1" type="ORF">P0O15_01705</name>
</gene>
<name>A0ABT5X5D5_9EURY</name>
<dbReference type="RefSeq" id="WP_316965653.1">
    <property type="nucleotide sequence ID" value="NZ_JARFPK010000004.1"/>
</dbReference>